<name>A0A9R1THA7_9HYME</name>
<dbReference type="OrthoDB" id="286107at2759"/>
<dbReference type="GO" id="GO:0045505">
    <property type="term" value="F:dynein intermediate chain binding"/>
    <property type="evidence" value="ECO:0007669"/>
    <property type="project" value="InterPro"/>
</dbReference>
<dbReference type="InterPro" id="IPR035699">
    <property type="entry name" value="AAA_6"/>
</dbReference>
<evidence type="ECO:0000256" key="10">
    <source>
        <dbReference type="ARBA" id="ARBA00023069"/>
    </source>
</evidence>
<dbReference type="FunFam" id="1.10.287.2620:FF:000003">
    <property type="entry name" value="Dynein, axonemal, heavy chain 5"/>
    <property type="match status" value="1"/>
</dbReference>
<dbReference type="Gene3D" id="1.10.287.2620">
    <property type="match status" value="1"/>
</dbReference>
<keyword evidence="16" id="KW-1185">Reference proteome</keyword>
<dbReference type="Proteomes" id="UP000694866">
    <property type="component" value="Unplaced"/>
</dbReference>
<evidence type="ECO:0000313" key="16">
    <source>
        <dbReference type="Proteomes" id="UP000694866"/>
    </source>
</evidence>
<dbReference type="GO" id="GO:0005524">
    <property type="term" value="F:ATP binding"/>
    <property type="evidence" value="ECO:0007669"/>
    <property type="project" value="UniProtKB-KW"/>
</dbReference>
<keyword evidence="4" id="KW-0493">Microtubule</keyword>
<accession>A0A9R1THA7</accession>
<dbReference type="Gene3D" id="1.20.140.100">
    <property type="entry name" value="Dynein heavy chain, N-terminal domain 2"/>
    <property type="match status" value="1"/>
</dbReference>
<keyword evidence="8" id="KW-0243">Dynein</keyword>
<gene>
    <name evidence="17" type="primary">LOC105270192</name>
</gene>
<organism evidence="16 17">
    <name type="scientific">Fopius arisanus</name>
    <dbReference type="NCBI Taxonomy" id="64838"/>
    <lineage>
        <taxon>Eukaryota</taxon>
        <taxon>Metazoa</taxon>
        <taxon>Ecdysozoa</taxon>
        <taxon>Arthropoda</taxon>
        <taxon>Hexapoda</taxon>
        <taxon>Insecta</taxon>
        <taxon>Pterygota</taxon>
        <taxon>Neoptera</taxon>
        <taxon>Endopterygota</taxon>
        <taxon>Hymenoptera</taxon>
        <taxon>Apocrita</taxon>
        <taxon>Ichneumonoidea</taxon>
        <taxon>Braconidae</taxon>
        <taxon>Opiinae</taxon>
        <taxon>Fopius</taxon>
    </lineage>
</organism>
<keyword evidence="11" id="KW-0505">Motor protein</keyword>
<dbReference type="FunFam" id="1.10.8.710:FF:000003">
    <property type="entry name" value="Dynein axonemal heavy chain 5"/>
    <property type="match status" value="1"/>
</dbReference>
<keyword evidence="9" id="KW-0175">Coiled coil</keyword>
<evidence type="ECO:0000256" key="3">
    <source>
        <dbReference type="ARBA" id="ARBA00022490"/>
    </source>
</evidence>
<dbReference type="FunFam" id="3.20.180.20:FF:000001">
    <property type="entry name" value="Dynein axonemal heavy chain 5"/>
    <property type="match status" value="1"/>
</dbReference>
<keyword evidence="10" id="KW-0969">Cilium</keyword>
<dbReference type="Pfam" id="PF12774">
    <property type="entry name" value="AAA_6"/>
    <property type="match status" value="1"/>
</dbReference>
<evidence type="ECO:0000259" key="14">
    <source>
        <dbReference type="Pfam" id="PF08393"/>
    </source>
</evidence>
<dbReference type="InterPro" id="IPR043157">
    <property type="entry name" value="Dynein_AAA1S"/>
</dbReference>
<keyword evidence="5" id="KW-0677">Repeat</keyword>
<dbReference type="InterPro" id="IPR013602">
    <property type="entry name" value="Dynein_heavy_linker"/>
</dbReference>
<dbReference type="GO" id="GO:0051959">
    <property type="term" value="F:dynein light intermediate chain binding"/>
    <property type="evidence" value="ECO:0007669"/>
    <property type="project" value="InterPro"/>
</dbReference>
<dbReference type="Gene3D" id="1.20.58.1120">
    <property type="match status" value="1"/>
</dbReference>
<dbReference type="KEGG" id="fas:105270192"/>
<evidence type="ECO:0000256" key="5">
    <source>
        <dbReference type="ARBA" id="ARBA00022737"/>
    </source>
</evidence>
<keyword evidence="12" id="KW-0206">Cytoskeleton</keyword>
<reference evidence="17" key="1">
    <citation type="submission" date="2025-08" db="UniProtKB">
        <authorList>
            <consortium name="RefSeq"/>
        </authorList>
    </citation>
    <scope>IDENTIFICATION</scope>
    <source>
        <strain evidence="17">USDA-PBARC FA_bdor</strain>
        <tissue evidence="17">Whole organism</tissue>
    </source>
</reference>
<evidence type="ECO:0000256" key="12">
    <source>
        <dbReference type="ARBA" id="ARBA00023212"/>
    </source>
</evidence>
<dbReference type="FunFam" id="3.40.50.300:FF:000044">
    <property type="entry name" value="Dynein heavy chain 5, axonemal"/>
    <property type="match status" value="1"/>
</dbReference>
<dbReference type="RefSeq" id="XP_011309279.1">
    <property type="nucleotide sequence ID" value="XM_011310977.1"/>
</dbReference>
<dbReference type="PANTHER" id="PTHR46532:SF4">
    <property type="entry name" value="AAA+ ATPASE DOMAIN-CONTAINING PROTEIN"/>
    <property type="match status" value="1"/>
</dbReference>
<keyword evidence="3" id="KW-0963">Cytoplasm</keyword>
<dbReference type="InterPro" id="IPR042222">
    <property type="entry name" value="Dynein_2_N"/>
</dbReference>
<evidence type="ECO:0000313" key="17">
    <source>
        <dbReference type="RefSeq" id="XP_011309279.1"/>
    </source>
</evidence>
<dbReference type="PANTHER" id="PTHR46532">
    <property type="entry name" value="MALE FERTILITY FACTOR KL5"/>
    <property type="match status" value="1"/>
</dbReference>
<sequence length="1206" mass="138962">MDVFTHFNNKLTEALVKCTKKSLEMLKNRIGTSSINLRDITQSHHEVPLLRTQFVLQIPTIIISPSIEKLQSSFNEMVNNLLMIHAGIKQWGQRPSHGRSRRDTFGAEVQEGEDVAEPKNYYQVITDHKDIVRNTIAFQGIISMLKNDILLIANDYVEAYSYIWTPDRNNQTKTFVESEPTIEQIKDAFLKYDALREEIRNLPPYHIVGCIQIDMENMKGALRVEIGSWKNAFNSMLKEAYKQKINQFMNFMKDKSEILERKINDLEDVRIAMKCLNEIRENFIYLDITLVNIEDTYAIMANFNVPIAKEDQDVVDGLRYSFNNMQQMAKTVQNTICQMQKPLKQQLMDGVLVMKANVERFDHNFEMHGPMVDGIPAKEASERLILAQARFDELWEQYETYSSGESLFGIEITQYPVLDHRKKELNLLQKLYSLYVQVMRSIDGYYDIQWRGIDLESIANELIEFQNKCRKLPKAMYEWPAYIDLKEKIDDFNEICPLLVLMANKAMKDHHWDRLSKLCNHFFDVESENFTLAHVIEAPLLKYKEDIEDICISAVKEKDIESKLKQVIADWANVDLNFAHFKQRGELLLKGVETAQIISQLEDSLMIIGSLLANRYSTLYKKEIQSWQNKLGNTAEILAKWLLVQNLWAYLEAVFIGGDIAKQLPAEAKRFSIIDKSWVKLMHRARDKLNAVDTCTSDETMSQLLPHLVEQLESCQKSLSGYLETKRMSFPRFYFVSDPNLLEILGQAADCHSIQHYLDEFFDNVAKVDFSDVENDKIVAIYSHENEKVVLDKEVACIGGVEIWLNTLLKMHQQSVGSVISQGLQLLSIPENDICTLIDSAILQTGLLAIQTLWTRDSEVAIVSAKRDRTIMKKTDQWFLDLLNGLIEVTVMDLTKYARAKYEALITIHVHQRDIFNELCKLKIRSIEDFEWLKQARFYYEEETEAVVIKITNIDFTYQNEFLGCTDRLAVTPLTDRCYITLAQAIGMNFGGAPAGPAGTGKTETTKDMGKCLGKYVVVFNCSDQMDFRGLGRIFKGLAQAGAWGCFDEFNRIDLPVLSVAAQQIAIVLTARKEKRTSFIFSDGQTYPIDMEFGLFITMNPGYAGRQELPENLKIQFRSIAMMVPDRQIIMRVKLAACGFKENVLLARKFFTLYKLCEEQLSKQVHYDFGLRNILSCLRTLGAQKRAHPEESEETTLMRVLRYDIR</sequence>
<evidence type="ECO:0000259" key="15">
    <source>
        <dbReference type="Pfam" id="PF12774"/>
    </source>
</evidence>
<evidence type="ECO:0000256" key="9">
    <source>
        <dbReference type="ARBA" id="ARBA00023054"/>
    </source>
</evidence>
<dbReference type="AlphaFoldDB" id="A0A9R1THA7"/>
<evidence type="ECO:0000256" key="8">
    <source>
        <dbReference type="ARBA" id="ARBA00023017"/>
    </source>
</evidence>
<comment type="similarity">
    <text evidence="2">Belongs to the dynein heavy chain family.</text>
</comment>
<dbReference type="FunFam" id="1.20.140.100:FF:000003">
    <property type="entry name" value="Dynein, axonemal, heavy chain 5"/>
    <property type="match status" value="1"/>
</dbReference>
<dbReference type="SUPFAM" id="SSF52540">
    <property type="entry name" value="P-loop containing nucleoside triphosphate hydrolases"/>
    <property type="match status" value="1"/>
</dbReference>
<dbReference type="GO" id="GO:0007018">
    <property type="term" value="P:microtubule-based movement"/>
    <property type="evidence" value="ECO:0007669"/>
    <property type="project" value="InterPro"/>
</dbReference>
<dbReference type="InterPro" id="IPR027417">
    <property type="entry name" value="P-loop_NTPase"/>
</dbReference>
<evidence type="ECO:0000256" key="2">
    <source>
        <dbReference type="ARBA" id="ARBA00008887"/>
    </source>
</evidence>
<evidence type="ECO:0000256" key="1">
    <source>
        <dbReference type="ARBA" id="ARBA00004430"/>
    </source>
</evidence>
<dbReference type="Pfam" id="PF08393">
    <property type="entry name" value="DHC_N2"/>
    <property type="match status" value="1"/>
</dbReference>
<dbReference type="GO" id="GO:0005874">
    <property type="term" value="C:microtubule"/>
    <property type="evidence" value="ECO:0007669"/>
    <property type="project" value="UniProtKB-KW"/>
</dbReference>
<evidence type="ECO:0000256" key="4">
    <source>
        <dbReference type="ARBA" id="ARBA00022701"/>
    </source>
</evidence>
<dbReference type="Gene3D" id="1.10.8.710">
    <property type="match status" value="1"/>
</dbReference>
<evidence type="ECO:0000256" key="13">
    <source>
        <dbReference type="ARBA" id="ARBA00023273"/>
    </source>
</evidence>
<keyword evidence="6" id="KW-0547">Nucleotide-binding</keyword>
<dbReference type="Gene3D" id="3.20.180.20">
    <property type="entry name" value="Dynein heavy chain, N-terminal domain 2"/>
    <property type="match status" value="1"/>
</dbReference>
<evidence type="ECO:0000256" key="11">
    <source>
        <dbReference type="ARBA" id="ARBA00023175"/>
    </source>
</evidence>
<dbReference type="GeneID" id="105270192"/>
<comment type="subcellular location">
    <subcellularLocation>
        <location evidence="1">Cytoplasm</location>
        <location evidence="1">Cytoskeleton</location>
        <location evidence="1">Cilium axoneme</location>
    </subcellularLocation>
</comment>
<dbReference type="GO" id="GO:0005858">
    <property type="term" value="C:axonemal dynein complex"/>
    <property type="evidence" value="ECO:0007669"/>
    <property type="project" value="TreeGrafter"/>
</dbReference>
<dbReference type="Gene3D" id="3.40.50.300">
    <property type="entry name" value="P-loop containing nucleotide triphosphate hydrolases"/>
    <property type="match status" value="1"/>
</dbReference>
<keyword evidence="13" id="KW-0966">Cell projection</keyword>
<proteinExistence type="inferred from homology"/>
<keyword evidence="7" id="KW-0067">ATP-binding</keyword>
<dbReference type="InterPro" id="IPR042228">
    <property type="entry name" value="Dynein_linker_3"/>
</dbReference>
<feature type="domain" description="Dynein heavy chain hydrolytic ATP-binding dynein motor region" evidence="15">
    <location>
        <begin position="958"/>
        <end position="1202"/>
    </location>
</feature>
<evidence type="ECO:0000256" key="6">
    <source>
        <dbReference type="ARBA" id="ARBA00022741"/>
    </source>
</evidence>
<feature type="domain" description="Dynein heavy chain linker" evidence="14">
    <location>
        <begin position="419"/>
        <end position="822"/>
    </location>
</feature>
<protein>
    <submittedName>
        <fullName evidence="17">Dynein heavy chain 8, axonemal-like</fullName>
    </submittedName>
</protein>
<dbReference type="InterPro" id="IPR026983">
    <property type="entry name" value="DHC"/>
</dbReference>
<evidence type="ECO:0000256" key="7">
    <source>
        <dbReference type="ARBA" id="ARBA00022840"/>
    </source>
</evidence>